<feature type="domain" description="Transposase Synechocystis PCC 6803" evidence="1">
    <location>
        <begin position="7"/>
        <end position="71"/>
    </location>
</feature>
<evidence type="ECO:0000259" key="1">
    <source>
        <dbReference type="Pfam" id="PF01710"/>
    </source>
</evidence>
<dbReference type="Pfam" id="PF01710">
    <property type="entry name" value="HTH_Tnp_IS630"/>
    <property type="match status" value="1"/>
</dbReference>
<evidence type="ECO:0000313" key="2">
    <source>
        <dbReference type="EMBL" id="MDZ5034603.1"/>
    </source>
</evidence>
<organism evidence="2 3">
    <name type="scientific">Clostridium perfringens</name>
    <dbReference type="NCBI Taxonomy" id="1502"/>
    <lineage>
        <taxon>Bacteria</taxon>
        <taxon>Bacillati</taxon>
        <taxon>Bacillota</taxon>
        <taxon>Clostridia</taxon>
        <taxon>Eubacteriales</taxon>
        <taxon>Clostridiaceae</taxon>
        <taxon>Clostridium</taxon>
    </lineage>
</organism>
<dbReference type="Proteomes" id="UP001289066">
    <property type="component" value="Unassembled WGS sequence"/>
</dbReference>
<dbReference type="InterPro" id="IPR002622">
    <property type="entry name" value="Transposase_14"/>
</dbReference>
<name>A0AAW9IWL9_CLOPF</name>
<sequence length="119" mass="13495">MLTEQQSQAIDYIIEGQNKTNVAKLVGVSRNAIYDWLKLKEFQDEKQLRLDELKVVARNKISTKVSNCIDMIYEIAVTSNDTRTKFQAAKYLCDQYIGSPTADKGGIEESKTIEVTLDD</sequence>
<gene>
    <name evidence="2" type="ORF">GNF81_18060</name>
</gene>
<comment type="caution">
    <text evidence="2">The sequence shown here is derived from an EMBL/GenBank/DDBJ whole genome shotgun (WGS) entry which is preliminary data.</text>
</comment>
<dbReference type="EMBL" id="WNVG01000718">
    <property type="protein sequence ID" value="MDZ5034603.1"/>
    <property type="molecule type" value="Genomic_DNA"/>
</dbReference>
<dbReference type="RefSeq" id="WP_322413034.1">
    <property type="nucleotide sequence ID" value="NZ_WNVG01000718.1"/>
</dbReference>
<dbReference type="Gene3D" id="1.10.10.60">
    <property type="entry name" value="Homeodomain-like"/>
    <property type="match status" value="1"/>
</dbReference>
<evidence type="ECO:0000313" key="3">
    <source>
        <dbReference type="Proteomes" id="UP001289066"/>
    </source>
</evidence>
<protein>
    <submittedName>
        <fullName evidence="2">Helix-turn-helix domain-containing protein</fullName>
    </submittedName>
</protein>
<proteinExistence type="predicted"/>
<dbReference type="AlphaFoldDB" id="A0AAW9IWL9"/>
<accession>A0AAW9IWL9</accession>
<reference evidence="2" key="1">
    <citation type="submission" date="2019-11" db="EMBL/GenBank/DDBJ databases">
        <title>Characterization of Clostridium perfringens isolates from swine manure treated agricultural soils.</title>
        <authorList>
            <person name="Wushke S.T."/>
        </authorList>
    </citation>
    <scope>NUCLEOTIDE SEQUENCE</scope>
    <source>
        <strain evidence="2">X15</strain>
    </source>
</reference>